<gene>
    <name evidence="3" type="ORF">SKAU_G00093390</name>
</gene>
<dbReference type="PROSITE" id="PS51053">
    <property type="entry name" value="SERTA"/>
    <property type="match status" value="1"/>
</dbReference>
<dbReference type="OrthoDB" id="8735401at2759"/>
<comment type="caution">
    <text evidence="3">The sequence shown here is derived from an EMBL/GenBank/DDBJ whole genome shotgun (WGS) entry which is preliminary data.</text>
</comment>
<proteinExistence type="predicted"/>
<dbReference type="EMBL" id="JAINUF010000003">
    <property type="protein sequence ID" value="KAJ8369311.1"/>
    <property type="molecule type" value="Genomic_DNA"/>
</dbReference>
<dbReference type="Pfam" id="PF06031">
    <property type="entry name" value="SERTA"/>
    <property type="match status" value="1"/>
</dbReference>
<evidence type="ECO:0000313" key="4">
    <source>
        <dbReference type="Proteomes" id="UP001152622"/>
    </source>
</evidence>
<feature type="domain" description="SERTA" evidence="2">
    <location>
        <begin position="47"/>
        <end position="94"/>
    </location>
</feature>
<name>A0A9Q1FX56_SYNKA</name>
<dbReference type="InterPro" id="IPR009263">
    <property type="entry name" value="SERTA_dom"/>
</dbReference>
<protein>
    <recommendedName>
        <fullName evidence="2">SERTA domain-containing protein</fullName>
    </recommendedName>
</protein>
<evidence type="ECO:0000313" key="3">
    <source>
        <dbReference type="EMBL" id="KAJ8369311.1"/>
    </source>
</evidence>
<dbReference type="GO" id="GO:0005634">
    <property type="term" value="C:nucleus"/>
    <property type="evidence" value="ECO:0007669"/>
    <property type="project" value="TreeGrafter"/>
</dbReference>
<accession>A0A9Q1FX56</accession>
<sequence length="282" mass="30470">MGKYLLDVLTKKTDLTHKRLRMKGKGLKRKLLEGPEGGSAERGSVVYESQRQSVLDISLEKFQRCQTLAEPRLLRSVLIANTLWQIQEEIRLEATAPAPTRRPCPRVLGILGLHPQGEGPPTASRARGPEDAGDDWMALSSEEDFSLSSAISSILKDQDTVIDGSSPAARTPLGSIENLPGEVGLKQEAGAGHWRAERCGEGCRASEAGVFGSFEVMQSSYLRDVALDDLFLDIDTSAYERDATLLGARTLSSAAGDELLKYLPALSSSSTAFPLLPQSQCA</sequence>
<keyword evidence="4" id="KW-1185">Reference proteome</keyword>
<dbReference type="PANTHER" id="PTHR16277:SF13">
    <property type="entry name" value="SERTA DOMAIN-CONTAINING PROTEIN 3"/>
    <property type="match status" value="1"/>
</dbReference>
<evidence type="ECO:0000259" key="2">
    <source>
        <dbReference type="PROSITE" id="PS51053"/>
    </source>
</evidence>
<dbReference type="AlphaFoldDB" id="A0A9Q1FX56"/>
<reference evidence="3" key="1">
    <citation type="journal article" date="2023" name="Science">
        <title>Genome structures resolve the early diversification of teleost fishes.</title>
        <authorList>
            <person name="Parey E."/>
            <person name="Louis A."/>
            <person name="Montfort J."/>
            <person name="Bouchez O."/>
            <person name="Roques C."/>
            <person name="Iampietro C."/>
            <person name="Lluch J."/>
            <person name="Castinel A."/>
            <person name="Donnadieu C."/>
            <person name="Desvignes T."/>
            <person name="Floi Bucao C."/>
            <person name="Jouanno E."/>
            <person name="Wen M."/>
            <person name="Mejri S."/>
            <person name="Dirks R."/>
            <person name="Jansen H."/>
            <person name="Henkel C."/>
            <person name="Chen W.J."/>
            <person name="Zahm M."/>
            <person name="Cabau C."/>
            <person name="Klopp C."/>
            <person name="Thompson A.W."/>
            <person name="Robinson-Rechavi M."/>
            <person name="Braasch I."/>
            <person name="Lecointre G."/>
            <person name="Bobe J."/>
            <person name="Postlethwait J.H."/>
            <person name="Berthelot C."/>
            <person name="Roest Crollius H."/>
            <person name="Guiguen Y."/>
        </authorList>
    </citation>
    <scope>NUCLEOTIDE SEQUENCE</scope>
    <source>
        <strain evidence="3">WJC10195</strain>
    </source>
</reference>
<organism evidence="3 4">
    <name type="scientific">Synaphobranchus kaupii</name>
    <name type="common">Kaup's arrowtooth eel</name>
    <dbReference type="NCBI Taxonomy" id="118154"/>
    <lineage>
        <taxon>Eukaryota</taxon>
        <taxon>Metazoa</taxon>
        <taxon>Chordata</taxon>
        <taxon>Craniata</taxon>
        <taxon>Vertebrata</taxon>
        <taxon>Euteleostomi</taxon>
        <taxon>Actinopterygii</taxon>
        <taxon>Neopterygii</taxon>
        <taxon>Teleostei</taxon>
        <taxon>Anguilliformes</taxon>
        <taxon>Synaphobranchidae</taxon>
        <taxon>Synaphobranchus</taxon>
    </lineage>
</organism>
<dbReference type="Proteomes" id="UP001152622">
    <property type="component" value="Chromosome 3"/>
</dbReference>
<dbReference type="InterPro" id="IPR052262">
    <property type="entry name" value="E2F-SERTA_domain_protein"/>
</dbReference>
<feature type="region of interest" description="Disordered" evidence="1">
    <location>
        <begin position="113"/>
        <end position="132"/>
    </location>
</feature>
<evidence type="ECO:0000256" key="1">
    <source>
        <dbReference type="SAM" id="MobiDB-lite"/>
    </source>
</evidence>
<dbReference type="PANTHER" id="PTHR16277">
    <property type="entry name" value="CELL DIVISION CYCLE ASSOCIATED PROTEIN 4/SERTA DOMAIN-CONTAINING PROTEIN 2"/>
    <property type="match status" value="1"/>
</dbReference>